<protein>
    <submittedName>
        <fullName evidence="3">Insulinase family protein</fullName>
    </submittedName>
</protein>
<dbReference type="InterPro" id="IPR011765">
    <property type="entry name" value="Pept_M16_N"/>
</dbReference>
<dbReference type="PANTHER" id="PTHR11851">
    <property type="entry name" value="METALLOPROTEASE"/>
    <property type="match status" value="1"/>
</dbReference>
<dbReference type="PANTHER" id="PTHR11851:SF134">
    <property type="entry name" value="ZINC-DEPENDENT PROTEASE"/>
    <property type="match status" value="1"/>
</dbReference>
<dbReference type="InterPro" id="IPR007863">
    <property type="entry name" value="Peptidase_M16_C"/>
</dbReference>
<evidence type="ECO:0000313" key="4">
    <source>
        <dbReference type="Proteomes" id="UP001057025"/>
    </source>
</evidence>
<feature type="domain" description="Peptidase M16 C-terminal" evidence="2">
    <location>
        <begin position="176"/>
        <end position="350"/>
    </location>
</feature>
<dbReference type="Pfam" id="PF00675">
    <property type="entry name" value="Peptidase_M16"/>
    <property type="match status" value="1"/>
</dbReference>
<evidence type="ECO:0000259" key="1">
    <source>
        <dbReference type="Pfam" id="PF00675"/>
    </source>
</evidence>
<dbReference type="Proteomes" id="UP001057025">
    <property type="component" value="Chromosome"/>
</dbReference>
<gene>
    <name evidence="3" type="ORF">M3M39_06105</name>
</gene>
<dbReference type="EMBL" id="CP097118">
    <property type="protein sequence ID" value="USS87680.1"/>
    <property type="molecule type" value="Genomic_DNA"/>
</dbReference>
<dbReference type="Gene3D" id="3.30.830.10">
    <property type="entry name" value="Metalloenzyme, LuxS/M16 peptidase-like"/>
    <property type="match status" value="2"/>
</dbReference>
<sequence>MHQKHYKQYDEVVETTRLANGMEVIVNPKPRFNSTYAMLTTNFGSIDVRLANRSVPAGIAHFMEHKLFDKQHYDSSDHYAALGASDNAFTSFTQTSYLFTATDNVLANLRVLLDLVYHPFFSPEKIAKEQGIIGQEILMYQDDPNSRIYFDTIANLYSHSPLSADIAGDIDSIAQITEADLYATYRQYYQPGNLTLTVCGPITLAEMLPVLHELPATSANPAELRRLQQQTKRDIQNSTVVPATTTTLAVTTPKAALGYRGPAPVVRGREFAKQELAFGIFLQLLFSEDSDIYQNLYQTGIINDSFGFDFEMEADYHFLILALDTDHPDRFFTTIPAVIQKALQEPQRLARQFKLIQNEELGARITQMNSVTGTANQLGTTLDGYTNLFDEIEIINQLDLPTVLQIAQTFFQASQKTTNLIK</sequence>
<organism evidence="3 4">
    <name type="scientific">Fructilactobacillus hinvesii</name>
    <dbReference type="NCBI Taxonomy" id="2940300"/>
    <lineage>
        <taxon>Bacteria</taxon>
        <taxon>Bacillati</taxon>
        <taxon>Bacillota</taxon>
        <taxon>Bacilli</taxon>
        <taxon>Lactobacillales</taxon>
        <taxon>Lactobacillaceae</taxon>
        <taxon>Fructilactobacillus</taxon>
    </lineage>
</organism>
<evidence type="ECO:0000259" key="2">
    <source>
        <dbReference type="Pfam" id="PF05193"/>
    </source>
</evidence>
<dbReference type="InterPro" id="IPR050361">
    <property type="entry name" value="MPP/UQCRC_Complex"/>
</dbReference>
<dbReference type="Pfam" id="PF05193">
    <property type="entry name" value="Peptidase_M16_C"/>
    <property type="match status" value="1"/>
</dbReference>
<dbReference type="NCBIfam" id="NF047421">
    <property type="entry name" value="YfmH_fam"/>
    <property type="match status" value="1"/>
</dbReference>
<dbReference type="InterPro" id="IPR011249">
    <property type="entry name" value="Metalloenz_LuxS/M16"/>
</dbReference>
<dbReference type="RefSeq" id="WP_252796971.1">
    <property type="nucleotide sequence ID" value="NZ_CP097118.1"/>
</dbReference>
<name>A0ABY5BSP8_9LACO</name>
<accession>A0ABY5BSP8</accession>
<dbReference type="SUPFAM" id="SSF63411">
    <property type="entry name" value="LuxS/MPP-like metallohydrolase"/>
    <property type="match status" value="2"/>
</dbReference>
<feature type="domain" description="Peptidase M16 N-terminal" evidence="1">
    <location>
        <begin position="57"/>
        <end position="167"/>
    </location>
</feature>
<keyword evidence="4" id="KW-1185">Reference proteome</keyword>
<evidence type="ECO:0000313" key="3">
    <source>
        <dbReference type="EMBL" id="USS87680.1"/>
    </source>
</evidence>
<reference evidence="3" key="1">
    <citation type="submission" date="2022-05" db="EMBL/GenBank/DDBJ databases">
        <authorList>
            <person name="Oliphant S.A."/>
            <person name="Watson-Haigh N.S."/>
            <person name="Sumby K.M."/>
            <person name="Gardner J.M."/>
            <person name="Jiranek V."/>
        </authorList>
    </citation>
    <scope>NUCLEOTIDE SEQUENCE</scope>
    <source>
        <strain evidence="3">KI11_C11</strain>
    </source>
</reference>
<proteinExistence type="predicted"/>